<accession>A0A6A6YI69</accession>
<dbReference type="GeneID" id="54461242"/>
<organism evidence="1">
    <name type="scientific">Mytilinidion resinicola</name>
    <dbReference type="NCBI Taxonomy" id="574789"/>
    <lineage>
        <taxon>Eukaryota</taxon>
        <taxon>Fungi</taxon>
        <taxon>Dikarya</taxon>
        <taxon>Ascomycota</taxon>
        <taxon>Pezizomycotina</taxon>
        <taxon>Dothideomycetes</taxon>
        <taxon>Pleosporomycetidae</taxon>
        <taxon>Mytilinidiales</taxon>
        <taxon>Mytilinidiaceae</taxon>
        <taxon>Mytilinidion</taxon>
    </lineage>
</organism>
<gene>
    <name evidence="1 3" type="ORF">BDZ99DRAFT_464548</name>
</gene>
<protein>
    <submittedName>
        <fullName evidence="1 3">Uncharacterized protein</fullName>
    </submittedName>
</protein>
<reference evidence="3" key="2">
    <citation type="submission" date="2020-04" db="EMBL/GenBank/DDBJ databases">
        <authorList>
            <consortium name="NCBI Genome Project"/>
        </authorList>
    </citation>
    <scope>NUCLEOTIDE SEQUENCE</scope>
    <source>
        <strain evidence="3">CBS 304.34</strain>
    </source>
</reference>
<name>A0A6A6YI69_9PEZI</name>
<proteinExistence type="predicted"/>
<evidence type="ECO:0000313" key="3">
    <source>
        <dbReference type="RefSeq" id="XP_033574581.1"/>
    </source>
</evidence>
<sequence length="298" mass="33270">MAGIFEPKLAPALRTHLEGIDLQALSRIDSSRLASRAIPNIGSIELVDSKDFDKKYDALYVKEFPKTAERERSDLISARLSAQFAGERNSLAPYRIVGIRDAEDEAIGAAQFSVLPIKGGEFAVPYLQYIYVRGENRRQDMSEVLHTMTLAVAVADARQMGNRSIPFTLFETEPPGYGDDEESRAFSVTRAQVHVKGGAMAVVLERDGKAISPHVQPGLEVGDLPLSLVWAVRQSPLPGREWKIEDLGGDLMAAYYQSLRDEGFPEENIRLAESIVKERCMESEWRLISLNQVKFHYT</sequence>
<keyword evidence="2" id="KW-1185">Reference proteome</keyword>
<evidence type="ECO:0000313" key="2">
    <source>
        <dbReference type="Proteomes" id="UP000504636"/>
    </source>
</evidence>
<evidence type="ECO:0000313" key="1">
    <source>
        <dbReference type="EMBL" id="KAF2807617.1"/>
    </source>
</evidence>
<dbReference type="OrthoDB" id="4107213at2759"/>
<dbReference type="AlphaFoldDB" id="A0A6A6YI69"/>
<dbReference type="Proteomes" id="UP000504636">
    <property type="component" value="Unplaced"/>
</dbReference>
<dbReference type="RefSeq" id="XP_033574581.1">
    <property type="nucleotide sequence ID" value="XM_033720349.1"/>
</dbReference>
<dbReference type="EMBL" id="MU003704">
    <property type="protein sequence ID" value="KAF2807617.1"/>
    <property type="molecule type" value="Genomic_DNA"/>
</dbReference>
<reference evidence="3" key="3">
    <citation type="submission" date="2025-04" db="UniProtKB">
        <authorList>
            <consortium name="RefSeq"/>
        </authorList>
    </citation>
    <scope>IDENTIFICATION</scope>
    <source>
        <strain evidence="3">CBS 304.34</strain>
    </source>
</reference>
<reference evidence="1 3" key="1">
    <citation type="journal article" date="2020" name="Stud. Mycol.">
        <title>101 Dothideomycetes genomes: a test case for predicting lifestyles and emergence of pathogens.</title>
        <authorList>
            <person name="Haridas S."/>
            <person name="Albert R."/>
            <person name="Binder M."/>
            <person name="Bloem J."/>
            <person name="Labutti K."/>
            <person name="Salamov A."/>
            <person name="Andreopoulos B."/>
            <person name="Baker S."/>
            <person name="Barry K."/>
            <person name="Bills G."/>
            <person name="Bluhm B."/>
            <person name="Cannon C."/>
            <person name="Castanera R."/>
            <person name="Culley D."/>
            <person name="Daum C."/>
            <person name="Ezra D."/>
            <person name="Gonzalez J."/>
            <person name="Henrissat B."/>
            <person name="Kuo A."/>
            <person name="Liang C."/>
            <person name="Lipzen A."/>
            <person name="Lutzoni F."/>
            <person name="Magnuson J."/>
            <person name="Mondo S."/>
            <person name="Nolan M."/>
            <person name="Ohm R."/>
            <person name="Pangilinan J."/>
            <person name="Park H.-J."/>
            <person name="Ramirez L."/>
            <person name="Alfaro M."/>
            <person name="Sun H."/>
            <person name="Tritt A."/>
            <person name="Yoshinaga Y."/>
            <person name="Zwiers L.-H."/>
            <person name="Turgeon B."/>
            <person name="Goodwin S."/>
            <person name="Spatafora J."/>
            <person name="Crous P."/>
            <person name="Grigoriev I."/>
        </authorList>
    </citation>
    <scope>NUCLEOTIDE SEQUENCE</scope>
    <source>
        <strain evidence="1 3">CBS 304.34</strain>
    </source>
</reference>